<evidence type="ECO:0000313" key="2">
    <source>
        <dbReference type="EMBL" id="MDH5829097.1"/>
    </source>
</evidence>
<organism evidence="2 3">
    <name type="scientific">Luteimonas rhizosphaericola</name>
    <dbReference type="NCBI Taxonomy" id="3042024"/>
    <lineage>
        <taxon>Bacteria</taxon>
        <taxon>Pseudomonadati</taxon>
        <taxon>Pseudomonadota</taxon>
        <taxon>Gammaproteobacteria</taxon>
        <taxon>Lysobacterales</taxon>
        <taxon>Lysobacteraceae</taxon>
        <taxon>Luteimonas</taxon>
    </lineage>
</organism>
<protein>
    <submittedName>
        <fullName evidence="2">Uncharacterized protein</fullName>
    </submittedName>
</protein>
<evidence type="ECO:0000256" key="1">
    <source>
        <dbReference type="SAM" id="MobiDB-lite"/>
    </source>
</evidence>
<evidence type="ECO:0000313" key="3">
    <source>
        <dbReference type="Proteomes" id="UP001156831"/>
    </source>
</evidence>
<comment type="caution">
    <text evidence="2">The sequence shown here is derived from an EMBL/GenBank/DDBJ whole genome shotgun (WGS) entry which is preliminary data.</text>
</comment>
<feature type="region of interest" description="Disordered" evidence="1">
    <location>
        <begin position="108"/>
        <end position="130"/>
    </location>
</feature>
<dbReference type="Proteomes" id="UP001156831">
    <property type="component" value="Unassembled WGS sequence"/>
</dbReference>
<dbReference type="RefSeq" id="WP_280599083.1">
    <property type="nucleotide sequence ID" value="NZ_JARXRN010000015.1"/>
</dbReference>
<gene>
    <name evidence="2" type="ORF">QFW80_00975</name>
</gene>
<sequence>MNGNSGYAVFFYPQALEALGDAIKPYLQDGEAGPHISCSEVDTAGAFVEMTMFGRTAEGQDVTLELMVPSSMVRMIVSSQQAGSFGFRPHGQNGPVVAAATAANAGADASAAPAAAPETPVDAPASAFAR</sequence>
<proteinExistence type="predicted"/>
<keyword evidence="3" id="KW-1185">Reference proteome</keyword>
<accession>A0ABT6JEK8</accession>
<reference evidence="2 3" key="1">
    <citation type="submission" date="2023-04" db="EMBL/GenBank/DDBJ databases">
        <title>Luteimonas sp. M1R5S18.</title>
        <authorList>
            <person name="Sun J.-Q."/>
        </authorList>
    </citation>
    <scope>NUCLEOTIDE SEQUENCE [LARGE SCALE GENOMIC DNA]</scope>
    <source>
        <strain evidence="2 3">M1R5S18</strain>
    </source>
</reference>
<name>A0ABT6JEK8_9GAMM</name>
<dbReference type="EMBL" id="JARXRN010000015">
    <property type="protein sequence ID" value="MDH5829097.1"/>
    <property type="molecule type" value="Genomic_DNA"/>
</dbReference>